<dbReference type="InterPro" id="IPR051696">
    <property type="entry name" value="DENN_Domain_GEFs"/>
</dbReference>
<protein>
    <submittedName>
        <fullName evidence="1">Uncharacterized protein</fullName>
    </submittedName>
</protein>
<sequence>MYAVTVTFYEEMDELTVESVKQAVNDTNSDGMWKLEWPQKAKKFFCSKSVCILSYYPFFRRFRECLKEIYRVACSPGNTPIE</sequence>
<accession>X6MTQ4</accession>
<dbReference type="OrthoDB" id="74314at2759"/>
<evidence type="ECO:0000313" key="1">
    <source>
        <dbReference type="EMBL" id="ETO17041.1"/>
    </source>
</evidence>
<dbReference type="PANTHER" id="PTHR12296:SF21">
    <property type="entry name" value="DENN DOMAIN-CONTAINING PROTEIN 3"/>
    <property type="match status" value="1"/>
</dbReference>
<dbReference type="GO" id="GO:0032483">
    <property type="term" value="P:regulation of Rab protein signal transduction"/>
    <property type="evidence" value="ECO:0007669"/>
    <property type="project" value="TreeGrafter"/>
</dbReference>
<dbReference type="Proteomes" id="UP000023152">
    <property type="component" value="Unassembled WGS sequence"/>
</dbReference>
<proteinExistence type="predicted"/>
<reference evidence="1 2" key="1">
    <citation type="journal article" date="2013" name="Curr. Biol.">
        <title>The Genome of the Foraminiferan Reticulomyxa filosa.</title>
        <authorList>
            <person name="Glockner G."/>
            <person name="Hulsmann N."/>
            <person name="Schleicher M."/>
            <person name="Noegel A.A."/>
            <person name="Eichinger L."/>
            <person name="Gallinger C."/>
            <person name="Pawlowski J."/>
            <person name="Sierra R."/>
            <person name="Euteneuer U."/>
            <person name="Pillet L."/>
            <person name="Moustafa A."/>
            <person name="Platzer M."/>
            <person name="Groth M."/>
            <person name="Szafranski K."/>
            <person name="Schliwa M."/>
        </authorList>
    </citation>
    <scope>NUCLEOTIDE SEQUENCE [LARGE SCALE GENOMIC DNA]</scope>
</reference>
<evidence type="ECO:0000313" key="2">
    <source>
        <dbReference type="Proteomes" id="UP000023152"/>
    </source>
</evidence>
<gene>
    <name evidence="1" type="ORF">RFI_20292</name>
</gene>
<keyword evidence="2" id="KW-1185">Reference proteome</keyword>
<feature type="non-terminal residue" evidence="1">
    <location>
        <position position="82"/>
    </location>
</feature>
<dbReference type="PANTHER" id="PTHR12296">
    <property type="entry name" value="DENN DOMAIN-CONTAINING PROTEIN 4"/>
    <property type="match status" value="1"/>
</dbReference>
<dbReference type="EMBL" id="ASPP01017378">
    <property type="protein sequence ID" value="ETO17041.1"/>
    <property type="molecule type" value="Genomic_DNA"/>
</dbReference>
<dbReference type="AlphaFoldDB" id="X6MTQ4"/>
<name>X6MTQ4_RETFI</name>
<dbReference type="GO" id="GO:0031410">
    <property type="term" value="C:cytoplasmic vesicle"/>
    <property type="evidence" value="ECO:0007669"/>
    <property type="project" value="TreeGrafter"/>
</dbReference>
<organism evidence="1 2">
    <name type="scientific">Reticulomyxa filosa</name>
    <dbReference type="NCBI Taxonomy" id="46433"/>
    <lineage>
        <taxon>Eukaryota</taxon>
        <taxon>Sar</taxon>
        <taxon>Rhizaria</taxon>
        <taxon>Retaria</taxon>
        <taxon>Foraminifera</taxon>
        <taxon>Monothalamids</taxon>
        <taxon>Reticulomyxidae</taxon>
        <taxon>Reticulomyxa</taxon>
    </lineage>
</organism>
<comment type="caution">
    <text evidence="1">The sequence shown here is derived from an EMBL/GenBank/DDBJ whole genome shotgun (WGS) entry which is preliminary data.</text>
</comment>